<gene>
    <name evidence="2" type="ORF">PENARI_c089G00172</name>
</gene>
<comment type="caution">
    <text evidence="2">The sequence shown here is derived from an EMBL/GenBank/DDBJ whole genome shotgun (WGS) entry which is preliminary data.</text>
</comment>
<evidence type="ECO:0000313" key="3">
    <source>
        <dbReference type="Proteomes" id="UP000177622"/>
    </source>
</evidence>
<dbReference type="GeneID" id="34582490"/>
<dbReference type="AlphaFoldDB" id="A0A1F5L0Z0"/>
<dbReference type="STRING" id="1835702.A0A1F5L0Z0"/>
<feature type="compositionally biased region" description="Low complexity" evidence="1">
    <location>
        <begin position="706"/>
        <end position="718"/>
    </location>
</feature>
<feature type="region of interest" description="Disordered" evidence="1">
    <location>
        <begin position="698"/>
        <end position="725"/>
    </location>
</feature>
<protein>
    <submittedName>
        <fullName evidence="2">Uncharacterized protein</fullName>
    </submittedName>
</protein>
<dbReference type="OrthoDB" id="3235083at2759"/>
<organism evidence="2 3">
    <name type="scientific">Penicillium arizonense</name>
    <dbReference type="NCBI Taxonomy" id="1835702"/>
    <lineage>
        <taxon>Eukaryota</taxon>
        <taxon>Fungi</taxon>
        <taxon>Dikarya</taxon>
        <taxon>Ascomycota</taxon>
        <taxon>Pezizomycotina</taxon>
        <taxon>Eurotiomycetes</taxon>
        <taxon>Eurotiomycetidae</taxon>
        <taxon>Eurotiales</taxon>
        <taxon>Aspergillaceae</taxon>
        <taxon>Penicillium</taxon>
    </lineage>
</organism>
<evidence type="ECO:0000256" key="1">
    <source>
        <dbReference type="SAM" id="MobiDB-lite"/>
    </source>
</evidence>
<proteinExistence type="predicted"/>
<reference evidence="2 3" key="1">
    <citation type="journal article" date="2016" name="Sci. Rep.">
        <title>Penicillium arizonense, a new, genome sequenced fungal species, reveals a high chemical diversity in secreted metabolites.</title>
        <authorList>
            <person name="Grijseels S."/>
            <person name="Nielsen J.C."/>
            <person name="Randelovic M."/>
            <person name="Nielsen J."/>
            <person name="Nielsen K.F."/>
            <person name="Workman M."/>
            <person name="Frisvad J.C."/>
        </authorList>
    </citation>
    <scope>NUCLEOTIDE SEQUENCE [LARGE SCALE GENOMIC DNA]</scope>
    <source>
        <strain evidence="2 3">CBS 141311</strain>
    </source>
</reference>
<dbReference type="Proteomes" id="UP000177622">
    <property type="component" value="Unassembled WGS sequence"/>
</dbReference>
<accession>A0A1F5L0Z0</accession>
<evidence type="ECO:0000313" key="2">
    <source>
        <dbReference type="EMBL" id="OGE46918.1"/>
    </source>
</evidence>
<sequence>MQSINHDSELMTQYVAAQAFPNTKRFIALQDEKAKLMLFSLGTDNKAYVSKIGASGQTMVQDLGTMLNLPTSYVAHALDVTQDPQSTTLYIALATAKGTTQSTVYLLQPFTPKERDLGSKETKLNDLIIPETQPVYTRVYSIHTSTTAKGGEYPPMLLAYQTTIHKSQDIVSVKVAKTNSNTYSWQRISNATLPINAIKVLAIQPLNLKFGDIDLPGFATLYTTQNQTALNFRTLNAQQEYTQSFKCPAGAQALSAVVDSQGYTDMLIGAAGLYKFGADLVNTTNETDPISISKEGVLASIKYLAVTQHGADISVWATNTADGVGYLQTKRDFTGSKKHEQVVPDGQGGYFAPFKGTLSDTEKFVVADQNGKLYMLEQDPVSGIWSVVPLMTPALEKIFSVRSYVSQVAPLDSNNLPILGAPMMLRSSGDVSVIVNGRPILVTTTGVQVRADQAGLLTITIPTEDVATHTFSVSNIQTSKASTPVQHKFDPSKKVHDKLGEIKTKEQLKNITLPDGTKLVKPNLSGPEIEGAQKALAAAITRRNNILNPSARADPNDTPVAHGYNAELITTIAPSSIKTMFWSAWRWLEKQVKKVEAFVIRGKEFLVTIGQKVYKWVMNTVTQVAKAISWLLSQIAQTAEKIFQWLGFLFNWSDIKTTKESVTNIANDTIDKGVEKIADMKNGVNGFFQNMQNQLNKHRPNESQLNNDNATANDSTAAKESSKGAPVRSVKANWVMYQFAHGGAGSASVIHNLSEEGGFSVGLTAEQWETEALSIRTSFEKTVGDKGSTFAKGYQQQKRSVKTKDAMAQITSQLLTSIIAALKKLAGFVLDGGAKLATKFKEVINKPITIPVITAVYKQFISGGHDLTFLDAISFLVAIPTTIIWKLIKNNGTSPPMFKPGDFKKLLGGLKNPTTMQEMPVREMTDKPNLLPYNEFANIVNVVAGAFGIFAGAISSPVSLTEPPAVFAEWYGDESFALVPPDKPLIELAMAEGVTDGNVWKSFDFWVSAIGLVVSCFKVPLEPLPAQTLRVISWIVSLAADTVGLSLQIISSIAQNAVKFVKAVTDAIFQLVIYVIEVIIRAIEVKTPKSLFPQKDDLWSYLDMAQLTFKLVQVCSASVETVVNEPQTKAIAKVVKLATNGCSYVLIGTKTVIKITKGEYNYIPACVGL</sequence>
<keyword evidence="3" id="KW-1185">Reference proteome</keyword>
<dbReference type="EMBL" id="LXJU01000089">
    <property type="protein sequence ID" value="OGE46918.1"/>
    <property type="molecule type" value="Genomic_DNA"/>
</dbReference>
<dbReference type="RefSeq" id="XP_022482385.1">
    <property type="nucleotide sequence ID" value="XM_022637756.1"/>
</dbReference>
<name>A0A1F5L0Z0_PENAI</name>